<evidence type="ECO:0000256" key="28">
    <source>
        <dbReference type="ARBA" id="ARBA00048701"/>
    </source>
</evidence>
<keyword evidence="17 35" id="KW-0472">Membrane</keyword>
<keyword evidence="10 35" id="KW-0812">Transmembrane</keyword>
<dbReference type="Gene3D" id="3.40.640.10">
    <property type="entry name" value="Type I PLP-dependent aspartate aminotransferase-like (Major domain)"/>
    <property type="match status" value="1"/>
</dbReference>
<evidence type="ECO:0000313" key="39">
    <source>
        <dbReference type="Proteomes" id="UP001044222"/>
    </source>
</evidence>
<evidence type="ECO:0000259" key="37">
    <source>
        <dbReference type="Pfam" id="PF09029"/>
    </source>
</evidence>
<feature type="transmembrane region" description="Helical" evidence="35">
    <location>
        <begin position="194"/>
        <end position="211"/>
    </location>
</feature>
<comment type="caution">
    <text evidence="38">The sequence shown here is derived from an EMBL/GenBank/DDBJ whole genome shotgun (WGS) entry which is preliminary data.</text>
</comment>
<dbReference type="Pfam" id="PF00155">
    <property type="entry name" value="Aminotran_1_2"/>
    <property type="match status" value="1"/>
</dbReference>
<comment type="catalytic activity">
    <reaction evidence="27">
        <text>12-octadecanoyloxy-octadecanoate + H2O = 12-hydroxyoctadecanoate + octadecanoate + H(+)</text>
        <dbReference type="Rhea" id="RHEA:52080"/>
        <dbReference type="ChEBI" id="CHEBI:15377"/>
        <dbReference type="ChEBI" id="CHEBI:15378"/>
        <dbReference type="ChEBI" id="CHEBI:25629"/>
        <dbReference type="ChEBI" id="CHEBI:84201"/>
        <dbReference type="ChEBI" id="CHEBI:136330"/>
    </reaction>
    <physiologicalReaction direction="left-to-right" evidence="27">
        <dbReference type="Rhea" id="RHEA:52081"/>
    </physiologicalReaction>
</comment>
<dbReference type="InterPro" id="IPR015422">
    <property type="entry name" value="PyrdxlP-dep_Trfase_small"/>
</dbReference>
<comment type="similarity">
    <text evidence="7">Belongs to the AIG1 family.</text>
</comment>
<dbReference type="InterPro" id="IPR050087">
    <property type="entry name" value="AON_synthase_class-II"/>
</dbReference>
<reference evidence="38" key="1">
    <citation type="submission" date="2021-01" db="EMBL/GenBank/DDBJ databases">
        <title>A chromosome-scale assembly of European eel, Anguilla anguilla.</title>
        <authorList>
            <person name="Henkel C."/>
            <person name="Jong-Raadsen S.A."/>
            <person name="Dufour S."/>
            <person name="Weltzien F.-A."/>
            <person name="Palstra A.P."/>
            <person name="Pelster B."/>
            <person name="Spaink H.P."/>
            <person name="Van Den Thillart G.E."/>
            <person name="Jansen H."/>
            <person name="Zahm M."/>
            <person name="Klopp C."/>
            <person name="Cedric C."/>
            <person name="Louis A."/>
            <person name="Berthelot C."/>
            <person name="Parey E."/>
            <person name="Roest Crollius H."/>
            <person name="Montfort J."/>
            <person name="Robinson-Rechavi M."/>
            <person name="Bucao C."/>
            <person name="Bouchez O."/>
            <person name="Gislard M."/>
            <person name="Lluch J."/>
            <person name="Milhes M."/>
            <person name="Lampietro C."/>
            <person name="Lopez Roques C."/>
            <person name="Donnadieu C."/>
            <person name="Braasch I."/>
            <person name="Desvignes T."/>
            <person name="Postlethwait J."/>
            <person name="Bobe J."/>
            <person name="Guiguen Y."/>
            <person name="Dirks R."/>
        </authorList>
    </citation>
    <scope>NUCLEOTIDE SEQUENCE</scope>
    <source>
        <strain evidence="38">Tag_6206</strain>
        <tissue evidence="38">Liver</tissue>
    </source>
</reference>
<comment type="catalytic activity">
    <reaction evidence="30">
        <text>succinyl-CoA + glycine + H(+) = 5-aminolevulinate + CO2 + CoA</text>
        <dbReference type="Rhea" id="RHEA:12921"/>
        <dbReference type="ChEBI" id="CHEBI:15378"/>
        <dbReference type="ChEBI" id="CHEBI:16526"/>
        <dbReference type="ChEBI" id="CHEBI:57287"/>
        <dbReference type="ChEBI" id="CHEBI:57292"/>
        <dbReference type="ChEBI" id="CHEBI:57305"/>
        <dbReference type="ChEBI" id="CHEBI:356416"/>
        <dbReference type="EC" id="2.3.1.37"/>
    </reaction>
    <physiologicalReaction direction="left-to-right" evidence="30">
        <dbReference type="Rhea" id="RHEA:12922"/>
    </physiologicalReaction>
</comment>
<evidence type="ECO:0000256" key="11">
    <source>
        <dbReference type="ARBA" id="ARBA00022792"/>
    </source>
</evidence>
<evidence type="ECO:0000256" key="24">
    <source>
        <dbReference type="ARBA" id="ARBA00047368"/>
    </source>
</evidence>
<dbReference type="InterPro" id="IPR010961">
    <property type="entry name" value="4pyrrol_synth_NH2levulA_synth"/>
</dbReference>
<feature type="transmembrane region" description="Helical" evidence="35">
    <location>
        <begin position="83"/>
        <end position="106"/>
    </location>
</feature>
<dbReference type="GO" id="GO:0048821">
    <property type="term" value="P:erythrocyte development"/>
    <property type="evidence" value="ECO:0007669"/>
    <property type="project" value="TreeGrafter"/>
</dbReference>
<dbReference type="GO" id="GO:0005743">
    <property type="term" value="C:mitochondrial inner membrane"/>
    <property type="evidence" value="ECO:0007669"/>
    <property type="project" value="UniProtKB-SubCell"/>
</dbReference>
<evidence type="ECO:0000256" key="1">
    <source>
        <dbReference type="ARBA" id="ARBA00000923"/>
    </source>
</evidence>
<evidence type="ECO:0000256" key="9">
    <source>
        <dbReference type="ARBA" id="ARBA00022679"/>
    </source>
</evidence>
<keyword evidence="11" id="KW-0999">Mitochondrion inner membrane</keyword>
<dbReference type="Gene3D" id="3.90.1150.10">
    <property type="entry name" value="Aspartate Aminotransferase, domain 1"/>
    <property type="match status" value="1"/>
</dbReference>
<dbReference type="InterPro" id="IPR015424">
    <property type="entry name" value="PyrdxlP-dep_Trfase"/>
</dbReference>
<evidence type="ECO:0000256" key="12">
    <source>
        <dbReference type="ARBA" id="ARBA00022898"/>
    </source>
</evidence>
<evidence type="ECO:0000256" key="8">
    <source>
        <dbReference type="ARBA" id="ARBA00013257"/>
    </source>
</evidence>
<comment type="similarity">
    <text evidence="6">Belongs to the class-II pyridoxal-phosphate-dependent aminotransferase family.</text>
</comment>
<dbReference type="InterPro" id="IPR001917">
    <property type="entry name" value="Aminotrans_II_pyridoxalP_BS"/>
</dbReference>
<evidence type="ECO:0000313" key="38">
    <source>
        <dbReference type="EMBL" id="KAG5837943.1"/>
    </source>
</evidence>
<evidence type="ECO:0000256" key="2">
    <source>
        <dbReference type="ARBA" id="ARBA00001933"/>
    </source>
</evidence>
<dbReference type="EC" id="2.3.1.37" evidence="8"/>
<comment type="catalytic activity">
    <reaction evidence="29">
        <text>9-(9Z-octadecenoyloxy)-octadecanoate + H2O = 9-hydroxy-octadecanoate + (9Z)-octadecenoate + H(+)</text>
        <dbReference type="Rhea" id="RHEA:52048"/>
        <dbReference type="ChEBI" id="CHEBI:15377"/>
        <dbReference type="ChEBI" id="CHEBI:15378"/>
        <dbReference type="ChEBI" id="CHEBI:30823"/>
        <dbReference type="ChEBI" id="CHEBI:136282"/>
        <dbReference type="ChEBI" id="CHEBI:136286"/>
    </reaction>
    <physiologicalReaction direction="left-to-right" evidence="29">
        <dbReference type="Rhea" id="RHEA:52049"/>
    </physiologicalReaction>
</comment>
<feature type="transmembrane region" description="Helical" evidence="35">
    <location>
        <begin position="157"/>
        <end position="174"/>
    </location>
</feature>
<comment type="catalytic activity">
    <reaction evidence="32">
        <text>13-(9Z-octadecenoyloxy)-octadecanoate + H2O = 13-hydroxy-octadecanoate + (9Z)-octadecenoate + H(+)</text>
        <dbReference type="Rhea" id="RHEA:52064"/>
        <dbReference type="ChEBI" id="CHEBI:15377"/>
        <dbReference type="ChEBI" id="CHEBI:15378"/>
        <dbReference type="ChEBI" id="CHEBI:30823"/>
        <dbReference type="ChEBI" id="CHEBI:136303"/>
        <dbReference type="ChEBI" id="CHEBI:136304"/>
    </reaction>
    <physiologicalReaction direction="left-to-right" evidence="32">
        <dbReference type="Rhea" id="RHEA:52065"/>
    </physiologicalReaction>
</comment>
<comment type="catalytic activity">
    <reaction evidence="34">
        <text>12-(9Z-hexadecenoyloxy)-octadecanoate + H2O = 12-hydroxyoctadecanoate + (9Z)-hexadecenoate + H(+)</text>
        <dbReference type="Rhea" id="RHEA:52072"/>
        <dbReference type="ChEBI" id="CHEBI:15377"/>
        <dbReference type="ChEBI" id="CHEBI:15378"/>
        <dbReference type="ChEBI" id="CHEBI:32372"/>
        <dbReference type="ChEBI" id="CHEBI:84201"/>
        <dbReference type="ChEBI" id="CHEBI:136312"/>
    </reaction>
    <physiologicalReaction direction="left-to-right" evidence="34">
        <dbReference type="Rhea" id="RHEA:52073"/>
    </physiologicalReaction>
</comment>
<evidence type="ECO:0000256" key="10">
    <source>
        <dbReference type="ARBA" id="ARBA00022692"/>
    </source>
</evidence>
<evidence type="ECO:0000256" key="21">
    <source>
        <dbReference type="ARBA" id="ARBA00042220"/>
    </source>
</evidence>
<feature type="transmembrane region" description="Helical" evidence="35">
    <location>
        <begin position="47"/>
        <end position="71"/>
    </location>
</feature>
<evidence type="ECO:0000256" key="22">
    <source>
        <dbReference type="ARBA" id="ARBA00042304"/>
    </source>
</evidence>
<dbReference type="PANTHER" id="PTHR13693">
    <property type="entry name" value="CLASS II AMINOTRANSFERASE/8-AMINO-7-OXONONANOATE SYNTHASE"/>
    <property type="match status" value="1"/>
</dbReference>
<feature type="domain" description="Aminotransferase class I/classII large" evidence="36">
    <location>
        <begin position="414"/>
        <end position="739"/>
    </location>
</feature>
<comment type="function">
    <text evidence="23">Catalyzes the pyridoxal 5'-phosphate (PLP)-dependent condensation of succinyl-CoA and glycine to form aminolevulinic acid (ALA), with CoA and CO2 as by-products. Contributes significantly to heme formation during erythropoiesis.</text>
</comment>
<evidence type="ECO:0000256" key="19">
    <source>
        <dbReference type="ARBA" id="ARBA00039348"/>
    </source>
</evidence>
<evidence type="ECO:0000256" key="4">
    <source>
        <dbReference type="ARBA" id="ARBA00004637"/>
    </source>
</evidence>
<sequence>MGPKLCFLIHLAIFAWYIFTLWSHCSLQSSKVHPGIALYGGRWKYLTFINLVLHTVFFGICFLTDAIQLLLAPKRVPLRLIKIRDAVFTTLVFPVGMFVVISFWSLYTYDRELVYPKFLDDIIPTWLNHALHTGILPLLLIQLCLQHHQYPSRGKGILGLALFDVLYLAWVLWVHHASGIWVYPIMAKLSPGGLVLFFAGAALTMAPLYLLGERLSTAFWETVRPQCRSTVRTMSALLHHCPFLKSASHPAWRRAGLPLLSLADRCPVIARQVSSVTTQRAEDNSDVLALNVAPQASSCPLFSSQISVVKASPEVQEDVYPRGAAGTVSSFLKGLRSTLAEKIPHIASPAPVPSHLLKDNMQHQSFNYDAFFDEKIFEKKRDHTYRVFKTVNRRADIFPFAEDYSSASHRGAKVSVWCSNDYLGMSRHPRVMESIRTALDKYGSGAGGTRNISGTSNYHVALENELADLHQKDGALVFSSCFVANDSTLFTLAKMLPDCEIFSDAGNHASMIQGIRNSGAARRIFRHNDPQHLEELLRRSDPTTPKIVAFETVHSMDGAICPLEQLCDVAHRYGALTFVDEVHAVGLYGAHGAGVGERDGVMSKIDIVSGTLGKAFGCVGGYIASSASLVDTVRSYAAGFIFTTSLPPMVLAGALESVRVLKSPEGQLLRRAHQRNVKHMRQLLLDAGLPVINCPSHIIPIQVGNAEKNTKGGRAPAPRPLPHHEPQMMEYFVDKLLEAWQEVGLPLRQPALAACSFCDRPLHFDLMSEWERSYFGNMEPRYITVSA</sequence>
<proteinExistence type="inferred from homology"/>
<dbReference type="Proteomes" id="UP001044222">
    <property type="component" value="Chromosome 12"/>
</dbReference>
<keyword evidence="39" id="KW-1185">Reference proteome</keyword>
<dbReference type="NCBIfam" id="TIGR01821">
    <property type="entry name" value="5aminolev_synth"/>
    <property type="match status" value="1"/>
</dbReference>
<comment type="subcellular location">
    <subcellularLocation>
        <location evidence="3">Endomembrane system</location>
        <topology evidence="3">Multi-pass membrane protein</topology>
    </subcellularLocation>
    <subcellularLocation>
        <location evidence="4">Mitochondrion inner membrane</location>
        <topology evidence="4">Peripheral membrane protein</topology>
    </subcellularLocation>
</comment>
<comment type="catalytic activity">
    <reaction evidence="26">
        <text>9-hexadecanoyloxy-octadecanoate + H2O = 9-hydroxy-octadecanoate + hexadecanoate + H(+)</text>
        <dbReference type="Rhea" id="RHEA:52052"/>
        <dbReference type="ChEBI" id="CHEBI:7896"/>
        <dbReference type="ChEBI" id="CHEBI:15377"/>
        <dbReference type="ChEBI" id="CHEBI:15378"/>
        <dbReference type="ChEBI" id="CHEBI:83670"/>
        <dbReference type="ChEBI" id="CHEBI:136286"/>
    </reaction>
    <physiologicalReaction direction="left-to-right" evidence="26">
        <dbReference type="Rhea" id="RHEA:52053"/>
    </physiologicalReaction>
</comment>
<evidence type="ECO:0000256" key="26">
    <source>
        <dbReference type="ARBA" id="ARBA00047863"/>
    </source>
</evidence>
<evidence type="ECO:0000256" key="34">
    <source>
        <dbReference type="ARBA" id="ARBA00049428"/>
    </source>
</evidence>
<comment type="catalytic activity">
    <reaction evidence="24">
        <text>12-hexadecanoyloxy-octadecanoate + H2O = 12-hydroxyoctadecanoate + hexadecanoate + H(+)</text>
        <dbReference type="Rhea" id="RHEA:52056"/>
        <dbReference type="ChEBI" id="CHEBI:7896"/>
        <dbReference type="ChEBI" id="CHEBI:15377"/>
        <dbReference type="ChEBI" id="CHEBI:15378"/>
        <dbReference type="ChEBI" id="CHEBI:83677"/>
        <dbReference type="ChEBI" id="CHEBI:84201"/>
    </reaction>
    <physiologicalReaction direction="left-to-right" evidence="24">
        <dbReference type="Rhea" id="RHEA:52057"/>
    </physiologicalReaction>
</comment>
<evidence type="ECO:0000256" key="29">
    <source>
        <dbReference type="ARBA" id="ARBA00048800"/>
    </source>
</evidence>
<keyword evidence="14 35" id="KW-1133">Transmembrane helix</keyword>
<dbReference type="GO" id="GO:0012505">
    <property type="term" value="C:endomembrane system"/>
    <property type="evidence" value="ECO:0007669"/>
    <property type="project" value="UniProtKB-SubCell"/>
</dbReference>
<dbReference type="InterPro" id="IPR006838">
    <property type="entry name" value="ADTRP_AIG1"/>
</dbReference>
<dbReference type="FunFam" id="3.40.640.10:FF:000006">
    <property type="entry name" value="5-aminolevulinate synthase, mitochondrial"/>
    <property type="match status" value="1"/>
</dbReference>
<evidence type="ECO:0000256" key="20">
    <source>
        <dbReference type="ARBA" id="ARBA00042080"/>
    </source>
</evidence>
<keyword evidence="13" id="KW-0809">Transit peptide</keyword>
<keyword evidence="15" id="KW-0496">Mitochondrion</keyword>
<evidence type="ECO:0000256" key="32">
    <source>
        <dbReference type="ARBA" id="ARBA00049296"/>
    </source>
</evidence>
<evidence type="ECO:0000256" key="6">
    <source>
        <dbReference type="ARBA" id="ARBA00008392"/>
    </source>
</evidence>
<evidence type="ECO:0000256" key="15">
    <source>
        <dbReference type="ARBA" id="ARBA00023128"/>
    </source>
</evidence>
<dbReference type="Pfam" id="PF04750">
    <property type="entry name" value="Far-17a_AIG1"/>
    <property type="match status" value="1"/>
</dbReference>
<protein>
    <recommendedName>
        <fullName evidence="19">5-aminolevulinate synthase, erythroid-specific, mitochondrial</fullName>
        <ecNumber evidence="8">2.3.1.37</ecNumber>
    </recommendedName>
    <alternativeName>
        <fullName evidence="22">5-aminolevulinic acid synthase 2</fullName>
    </alternativeName>
    <alternativeName>
        <fullName evidence="21">Delta-ALA synthase 2</fullName>
    </alternativeName>
    <alternativeName>
        <fullName evidence="20">Delta-aminolevulinate synthase 2</fullName>
    </alternativeName>
</protein>
<dbReference type="PROSITE" id="PS00599">
    <property type="entry name" value="AA_TRANSFER_CLASS_2"/>
    <property type="match status" value="1"/>
</dbReference>
<comment type="catalytic activity">
    <reaction evidence="33">
        <text>13-(9Z-hexadecenoyloxy)-octadecanoate + H2O = 13-hydroxy-octadecanoate + (9Z)-hexadecenoate + H(+)</text>
        <dbReference type="Rhea" id="RHEA:52076"/>
        <dbReference type="ChEBI" id="CHEBI:15377"/>
        <dbReference type="ChEBI" id="CHEBI:15378"/>
        <dbReference type="ChEBI" id="CHEBI:32372"/>
        <dbReference type="ChEBI" id="CHEBI:136304"/>
        <dbReference type="ChEBI" id="CHEBI:136315"/>
    </reaction>
    <physiologicalReaction direction="left-to-right" evidence="33">
        <dbReference type="Rhea" id="RHEA:52077"/>
    </physiologicalReaction>
</comment>
<evidence type="ECO:0000256" key="14">
    <source>
        <dbReference type="ARBA" id="ARBA00022989"/>
    </source>
</evidence>
<dbReference type="GO" id="GO:0005759">
    <property type="term" value="C:mitochondrial matrix"/>
    <property type="evidence" value="ECO:0007669"/>
    <property type="project" value="InterPro"/>
</dbReference>
<keyword evidence="16" id="KW-0350">Heme biosynthesis</keyword>
<keyword evidence="18" id="KW-0012">Acyltransferase</keyword>
<evidence type="ECO:0000256" key="5">
    <source>
        <dbReference type="ARBA" id="ARBA00005029"/>
    </source>
</evidence>
<dbReference type="PANTHER" id="PTHR13693:SF58">
    <property type="entry name" value="5-AMINOLEVULINATE SYNTHASE, ERYTHROID-SPECIFIC, MITOCHONDRIAL"/>
    <property type="match status" value="1"/>
</dbReference>
<dbReference type="GO" id="GO:0042541">
    <property type="term" value="P:hemoglobin biosynthetic process"/>
    <property type="evidence" value="ECO:0007669"/>
    <property type="project" value="TreeGrafter"/>
</dbReference>
<organism evidence="38 39">
    <name type="scientific">Anguilla anguilla</name>
    <name type="common">European freshwater eel</name>
    <name type="synonym">Muraena anguilla</name>
    <dbReference type="NCBI Taxonomy" id="7936"/>
    <lineage>
        <taxon>Eukaryota</taxon>
        <taxon>Metazoa</taxon>
        <taxon>Chordata</taxon>
        <taxon>Craniata</taxon>
        <taxon>Vertebrata</taxon>
        <taxon>Euteleostomi</taxon>
        <taxon>Actinopterygii</taxon>
        <taxon>Neopterygii</taxon>
        <taxon>Teleostei</taxon>
        <taxon>Anguilliformes</taxon>
        <taxon>Anguillidae</taxon>
        <taxon>Anguilla</taxon>
    </lineage>
</organism>
<evidence type="ECO:0000256" key="3">
    <source>
        <dbReference type="ARBA" id="ARBA00004127"/>
    </source>
</evidence>
<comment type="pathway">
    <text evidence="5">Porphyrin-containing compound metabolism; protoporphyrin-IX biosynthesis; 5-aminolevulinate from glycine: step 1/1.</text>
</comment>
<evidence type="ECO:0000256" key="35">
    <source>
        <dbReference type="SAM" id="Phobius"/>
    </source>
</evidence>
<comment type="catalytic activity">
    <reaction evidence="28">
        <text>12-(9Z-octadecenoyloxy)-octadecanoate + H2O = 12-hydroxyoctadecanoate + (9Z)-octadecenoate + H(+)</text>
        <dbReference type="Rhea" id="RHEA:52060"/>
        <dbReference type="ChEBI" id="CHEBI:15377"/>
        <dbReference type="ChEBI" id="CHEBI:15378"/>
        <dbReference type="ChEBI" id="CHEBI:30823"/>
        <dbReference type="ChEBI" id="CHEBI:84201"/>
        <dbReference type="ChEBI" id="CHEBI:136302"/>
    </reaction>
    <physiologicalReaction direction="left-to-right" evidence="28">
        <dbReference type="Rhea" id="RHEA:52061"/>
    </physiologicalReaction>
</comment>
<dbReference type="InterPro" id="IPR004839">
    <property type="entry name" value="Aminotransferase_I/II_large"/>
</dbReference>
<name>A0A9D3RPC3_ANGAN</name>
<dbReference type="SUPFAM" id="SSF53383">
    <property type="entry name" value="PLP-dependent transferases"/>
    <property type="match status" value="1"/>
</dbReference>
<dbReference type="InterPro" id="IPR015118">
    <property type="entry name" value="5aminolev_synth_preseq"/>
</dbReference>
<evidence type="ECO:0000256" key="18">
    <source>
        <dbReference type="ARBA" id="ARBA00023315"/>
    </source>
</evidence>
<evidence type="ECO:0000256" key="7">
    <source>
        <dbReference type="ARBA" id="ARBA00009300"/>
    </source>
</evidence>
<dbReference type="GO" id="GO:0003870">
    <property type="term" value="F:5-aminolevulinate synthase activity"/>
    <property type="evidence" value="ECO:0007669"/>
    <property type="project" value="UniProtKB-EC"/>
</dbReference>
<comment type="catalytic activity">
    <reaction evidence="25">
        <text>13-octadecanoyloxy-octadecanoate + H2O = 13-hydroxy-octadecanoate + octadecanoate + H(+)</text>
        <dbReference type="Rhea" id="RHEA:52084"/>
        <dbReference type="ChEBI" id="CHEBI:15377"/>
        <dbReference type="ChEBI" id="CHEBI:15378"/>
        <dbReference type="ChEBI" id="CHEBI:25629"/>
        <dbReference type="ChEBI" id="CHEBI:136304"/>
        <dbReference type="ChEBI" id="CHEBI:136335"/>
    </reaction>
    <physiologicalReaction direction="left-to-right" evidence="25">
        <dbReference type="Rhea" id="RHEA:52085"/>
    </physiologicalReaction>
</comment>
<accession>A0A9D3RPC3</accession>
<dbReference type="Pfam" id="PF09029">
    <property type="entry name" value="Preseq_ALAS"/>
    <property type="match status" value="1"/>
</dbReference>
<evidence type="ECO:0000256" key="16">
    <source>
        <dbReference type="ARBA" id="ARBA00023133"/>
    </source>
</evidence>
<dbReference type="CDD" id="cd06454">
    <property type="entry name" value="KBL_like"/>
    <property type="match status" value="1"/>
</dbReference>
<evidence type="ECO:0000256" key="27">
    <source>
        <dbReference type="ARBA" id="ARBA00048680"/>
    </source>
</evidence>
<keyword evidence="12" id="KW-0663">Pyridoxal phosphate</keyword>
<comment type="catalytic activity">
    <reaction evidence="31">
        <text>9-octadecanoyloxy-octadecanoate + H2O = 9-hydroxy-octadecanoate + octadecanoate + H(+)</text>
        <dbReference type="Rhea" id="RHEA:52096"/>
        <dbReference type="ChEBI" id="CHEBI:15377"/>
        <dbReference type="ChEBI" id="CHEBI:15378"/>
        <dbReference type="ChEBI" id="CHEBI:25629"/>
        <dbReference type="ChEBI" id="CHEBI:136286"/>
        <dbReference type="ChEBI" id="CHEBI:136373"/>
    </reaction>
    <physiologicalReaction direction="left-to-right" evidence="31">
        <dbReference type="Rhea" id="RHEA:52097"/>
    </physiologicalReaction>
</comment>
<evidence type="ECO:0000256" key="23">
    <source>
        <dbReference type="ARBA" id="ARBA00045913"/>
    </source>
</evidence>
<evidence type="ECO:0000256" key="13">
    <source>
        <dbReference type="ARBA" id="ARBA00022946"/>
    </source>
</evidence>
<evidence type="ECO:0000256" key="25">
    <source>
        <dbReference type="ARBA" id="ARBA00047427"/>
    </source>
</evidence>
<dbReference type="GO" id="GO:0006783">
    <property type="term" value="P:heme biosynthetic process"/>
    <property type="evidence" value="ECO:0007669"/>
    <property type="project" value="UniProtKB-KW"/>
</dbReference>
<evidence type="ECO:0000259" key="36">
    <source>
        <dbReference type="Pfam" id="PF00155"/>
    </source>
</evidence>
<dbReference type="AlphaFoldDB" id="A0A9D3RPC3"/>
<dbReference type="InterPro" id="IPR015421">
    <property type="entry name" value="PyrdxlP-dep_Trfase_major"/>
</dbReference>
<evidence type="ECO:0000256" key="31">
    <source>
        <dbReference type="ARBA" id="ARBA00049221"/>
    </source>
</evidence>
<evidence type="ECO:0000256" key="17">
    <source>
        <dbReference type="ARBA" id="ARBA00023136"/>
    </source>
</evidence>
<dbReference type="EMBL" id="JAFIRN010000012">
    <property type="protein sequence ID" value="KAG5837943.1"/>
    <property type="molecule type" value="Genomic_DNA"/>
</dbReference>
<evidence type="ECO:0000256" key="33">
    <source>
        <dbReference type="ARBA" id="ARBA00049322"/>
    </source>
</evidence>
<comment type="catalytic activity">
    <reaction evidence="1">
        <text>9-(9Z-hexadecenoyloxy)-octadecanoate + H2O = (9Z)-hexadecenoate + 9-hydroxy-octadecanoate + H(+)</text>
        <dbReference type="Rhea" id="RHEA:52068"/>
        <dbReference type="ChEBI" id="CHEBI:15377"/>
        <dbReference type="ChEBI" id="CHEBI:15378"/>
        <dbReference type="ChEBI" id="CHEBI:32372"/>
        <dbReference type="ChEBI" id="CHEBI:136286"/>
        <dbReference type="ChEBI" id="CHEBI:136309"/>
    </reaction>
    <physiologicalReaction direction="left-to-right" evidence="1">
        <dbReference type="Rhea" id="RHEA:52069"/>
    </physiologicalReaction>
</comment>
<dbReference type="GO" id="GO:0030170">
    <property type="term" value="F:pyridoxal phosphate binding"/>
    <property type="evidence" value="ECO:0007669"/>
    <property type="project" value="InterPro"/>
</dbReference>
<keyword evidence="9" id="KW-0808">Transferase</keyword>
<feature type="domain" description="5-aminolevulinate synthase presequence" evidence="37">
    <location>
        <begin position="236"/>
        <end position="320"/>
    </location>
</feature>
<evidence type="ECO:0000256" key="30">
    <source>
        <dbReference type="ARBA" id="ARBA00049013"/>
    </source>
</evidence>
<gene>
    <name evidence="38" type="ORF">ANANG_G00218460</name>
</gene>
<comment type="cofactor">
    <cofactor evidence="2">
        <name>pyridoxal 5'-phosphate</name>
        <dbReference type="ChEBI" id="CHEBI:597326"/>
    </cofactor>
</comment>